<feature type="domain" description="EB" evidence="1">
    <location>
        <begin position="76"/>
        <end position="127"/>
    </location>
</feature>
<dbReference type="Pfam" id="PF01683">
    <property type="entry name" value="EB"/>
    <property type="match status" value="1"/>
</dbReference>
<evidence type="ECO:0000259" key="1">
    <source>
        <dbReference type="Pfam" id="PF01683"/>
    </source>
</evidence>
<protein>
    <recommendedName>
        <fullName evidence="1">EB domain-containing protein</fullName>
    </recommendedName>
</protein>
<dbReference type="AlphaFoldDB" id="A0AAD5MHC7"/>
<evidence type="ECO:0000313" key="3">
    <source>
        <dbReference type="Proteomes" id="UP001196413"/>
    </source>
</evidence>
<organism evidence="2 3">
    <name type="scientific">Parelaphostrongylus tenuis</name>
    <name type="common">Meningeal worm</name>
    <dbReference type="NCBI Taxonomy" id="148309"/>
    <lineage>
        <taxon>Eukaryota</taxon>
        <taxon>Metazoa</taxon>
        <taxon>Ecdysozoa</taxon>
        <taxon>Nematoda</taxon>
        <taxon>Chromadorea</taxon>
        <taxon>Rhabditida</taxon>
        <taxon>Rhabditina</taxon>
        <taxon>Rhabditomorpha</taxon>
        <taxon>Strongyloidea</taxon>
        <taxon>Metastrongylidae</taxon>
        <taxon>Parelaphostrongylus</taxon>
    </lineage>
</organism>
<reference evidence="2" key="1">
    <citation type="submission" date="2021-06" db="EMBL/GenBank/DDBJ databases">
        <title>Parelaphostrongylus tenuis whole genome reference sequence.</title>
        <authorList>
            <person name="Garwood T.J."/>
            <person name="Larsen P.A."/>
            <person name="Fountain-Jones N.M."/>
            <person name="Garbe J.R."/>
            <person name="Macchietto M.G."/>
            <person name="Kania S.A."/>
            <person name="Gerhold R.W."/>
            <person name="Richards J.E."/>
            <person name="Wolf T.M."/>
        </authorList>
    </citation>
    <scope>NUCLEOTIDE SEQUENCE</scope>
    <source>
        <strain evidence="2">MNPRO001-30</strain>
        <tissue evidence="2">Meninges</tissue>
    </source>
</reference>
<evidence type="ECO:0000313" key="2">
    <source>
        <dbReference type="EMBL" id="KAJ1358575.1"/>
    </source>
</evidence>
<proteinExistence type="predicted"/>
<dbReference type="InterPro" id="IPR006149">
    <property type="entry name" value="EB_dom"/>
</dbReference>
<dbReference type="EMBL" id="JAHQIW010003404">
    <property type="protein sequence ID" value="KAJ1358575.1"/>
    <property type="molecule type" value="Genomic_DNA"/>
</dbReference>
<accession>A0AAD5MHC7</accession>
<comment type="caution">
    <text evidence="2">The sequence shown here is derived from an EMBL/GenBank/DDBJ whole genome shotgun (WGS) entry which is preliminary data.</text>
</comment>
<sequence length="261" mass="28176">MSGGCPNDSVAFIGIIIDKVVAHEDTRVREASPALSYAVLLTNKCAPKNRYPSMVGGICECPEKKKYVNSVCQEECDDNEAGVQGTCLPKMEIDEACEADEQCQGGSTYDDVVCACAAGEEKVKGVCVKKNLFTNHETGTPNLYPDETVHPLTPTFRGECTSSGSPSCPAGYRCVRSTTSKQFRCCSTGSSTVIKPQPNNQVVNNKNNANNGPCPNGQVQVLRIVGERIVKKCETSCPPHQIAVRGVCPRQISCRRSNNYE</sequence>
<gene>
    <name evidence="2" type="ORF">KIN20_017042</name>
</gene>
<dbReference type="Proteomes" id="UP001196413">
    <property type="component" value="Unassembled WGS sequence"/>
</dbReference>
<name>A0AAD5MHC7_PARTN</name>
<keyword evidence="3" id="KW-1185">Reference proteome</keyword>